<evidence type="ECO:0000313" key="3">
    <source>
        <dbReference type="Proteomes" id="UP000279600"/>
    </source>
</evidence>
<dbReference type="OrthoDB" id="5638848at2"/>
<accession>A0A3S9N114</accession>
<sequence>MQRILLIGGPGTGKSTLINDLENRGFKVHHEISREVTARAQQQGIEQLFLTDPMAFSNQLLAGRIQQFVDAVPGINFYDRGIPDVPAYHKFTGDHIPENYLEASKNYKYDQVFHLAPWEEIYAQDSERYESFSQASAIDKALKNFYRGLGYDLITIPQTTVENRINFILDHVNLEA</sequence>
<dbReference type="EMBL" id="CP034549">
    <property type="protein sequence ID" value="AZQ45215.1"/>
    <property type="molecule type" value="Genomic_DNA"/>
</dbReference>
<reference evidence="2 3" key="1">
    <citation type="submission" date="2018-12" db="EMBL/GenBank/DDBJ databases">
        <title>Complete genome of Nonlabens sp. MJ115.</title>
        <authorList>
            <person name="Choi H.S."/>
            <person name="Jung J."/>
        </authorList>
    </citation>
    <scope>NUCLEOTIDE SEQUENCE [LARGE SCALE GENOMIC DNA]</scope>
    <source>
        <strain evidence="2 3">MJ115</strain>
    </source>
</reference>
<protein>
    <submittedName>
        <fullName evidence="2">ATPase</fullName>
    </submittedName>
</protein>
<dbReference type="InterPro" id="IPR027417">
    <property type="entry name" value="P-loop_NTPase"/>
</dbReference>
<dbReference type="KEGG" id="noj:EJ995_09390"/>
<proteinExistence type="predicted"/>
<name>A0A3S9N114_9FLAO</name>
<evidence type="ECO:0000313" key="2">
    <source>
        <dbReference type="EMBL" id="AZQ45215.1"/>
    </source>
</evidence>
<dbReference type="Gene3D" id="3.40.50.300">
    <property type="entry name" value="P-loop containing nucleotide triphosphate hydrolases"/>
    <property type="match status" value="1"/>
</dbReference>
<feature type="domain" description="NadR/Ttd14 AAA" evidence="1">
    <location>
        <begin position="3"/>
        <end position="164"/>
    </location>
</feature>
<dbReference type="SUPFAM" id="SSF52540">
    <property type="entry name" value="P-loop containing nucleoside triphosphate hydrolases"/>
    <property type="match status" value="1"/>
</dbReference>
<dbReference type="RefSeq" id="WP_126448913.1">
    <property type="nucleotide sequence ID" value="NZ_CP034549.1"/>
</dbReference>
<dbReference type="AlphaFoldDB" id="A0A3S9N114"/>
<evidence type="ECO:0000259" key="1">
    <source>
        <dbReference type="Pfam" id="PF13521"/>
    </source>
</evidence>
<dbReference type="InterPro" id="IPR038727">
    <property type="entry name" value="NadR/Ttd14_AAA_dom"/>
</dbReference>
<dbReference type="Pfam" id="PF13521">
    <property type="entry name" value="AAA_28"/>
    <property type="match status" value="1"/>
</dbReference>
<dbReference type="Proteomes" id="UP000279600">
    <property type="component" value="Chromosome"/>
</dbReference>
<organism evidence="2 3">
    <name type="scientific">Nonlabens ponticola</name>
    <dbReference type="NCBI Taxonomy" id="2496866"/>
    <lineage>
        <taxon>Bacteria</taxon>
        <taxon>Pseudomonadati</taxon>
        <taxon>Bacteroidota</taxon>
        <taxon>Flavobacteriia</taxon>
        <taxon>Flavobacteriales</taxon>
        <taxon>Flavobacteriaceae</taxon>
        <taxon>Nonlabens</taxon>
    </lineage>
</organism>
<keyword evidence="3" id="KW-1185">Reference proteome</keyword>
<gene>
    <name evidence="2" type="ORF">EJ995_09390</name>
</gene>